<dbReference type="InterPro" id="IPR051831">
    <property type="entry name" value="Bromodomain_contain_prot"/>
</dbReference>
<evidence type="ECO:0000256" key="3">
    <source>
        <dbReference type="SAM" id="MobiDB-lite"/>
    </source>
</evidence>
<feature type="region of interest" description="Disordered" evidence="3">
    <location>
        <begin position="183"/>
        <end position="254"/>
    </location>
</feature>
<dbReference type="OrthoDB" id="21449at2759"/>
<evidence type="ECO:0000256" key="1">
    <source>
        <dbReference type="ARBA" id="ARBA00023117"/>
    </source>
</evidence>
<evidence type="ECO:0000313" key="6">
    <source>
        <dbReference type="Proteomes" id="UP000186601"/>
    </source>
</evidence>
<proteinExistence type="predicted"/>
<feature type="region of interest" description="Disordered" evidence="3">
    <location>
        <begin position="349"/>
        <end position="369"/>
    </location>
</feature>
<feature type="compositionally biased region" description="Polar residues" evidence="3">
    <location>
        <begin position="10"/>
        <end position="24"/>
    </location>
</feature>
<dbReference type="SUPFAM" id="SSF47370">
    <property type="entry name" value="Bromodomain"/>
    <property type="match status" value="1"/>
</dbReference>
<organism evidence="5 6">
    <name type="scientific">Hermanssonia centrifuga</name>
    <dbReference type="NCBI Taxonomy" id="98765"/>
    <lineage>
        <taxon>Eukaryota</taxon>
        <taxon>Fungi</taxon>
        <taxon>Dikarya</taxon>
        <taxon>Basidiomycota</taxon>
        <taxon>Agaricomycotina</taxon>
        <taxon>Agaricomycetes</taxon>
        <taxon>Polyporales</taxon>
        <taxon>Meruliaceae</taxon>
        <taxon>Hermanssonia</taxon>
    </lineage>
</organism>
<accession>A0A2R6NV62</accession>
<dbReference type="InterPro" id="IPR001487">
    <property type="entry name" value="Bromodomain"/>
</dbReference>
<dbReference type="SMART" id="SM00297">
    <property type="entry name" value="BROMO"/>
    <property type="match status" value="1"/>
</dbReference>
<dbReference type="InterPro" id="IPR036427">
    <property type="entry name" value="Bromodomain-like_sf"/>
</dbReference>
<gene>
    <name evidence="5" type="ORF">PHLCEN_2v7853</name>
</gene>
<evidence type="ECO:0000256" key="2">
    <source>
        <dbReference type="PROSITE-ProRule" id="PRU00035"/>
    </source>
</evidence>
<reference evidence="5 6" key="1">
    <citation type="submission" date="2018-02" db="EMBL/GenBank/DDBJ databases">
        <title>Genome sequence of the basidiomycete white-rot fungus Phlebia centrifuga.</title>
        <authorList>
            <person name="Granchi Z."/>
            <person name="Peng M."/>
            <person name="de Vries R.P."/>
            <person name="Hilden K."/>
            <person name="Makela M.R."/>
            <person name="Grigoriev I."/>
            <person name="Riley R."/>
        </authorList>
    </citation>
    <scope>NUCLEOTIDE SEQUENCE [LARGE SCALE GENOMIC DNA]</scope>
    <source>
        <strain evidence="5 6">FBCC195</strain>
    </source>
</reference>
<dbReference type="Pfam" id="PF00439">
    <property type="entry name" value="Bromodomain"/>
    <property type="match status" value="1"/>
</dbReference>
<dbReference type="CDD" id="cd04369">
    <property type="entry name" value="Bromodomain"/>
    <property type="match status" value="1"/>
</dbReference>
<dbReference type="Proteomes" id="UP000186601">
    <property type="component" value="Unassembled WGS sequence"/>
</dbReference>
<feature type="compositionally biased region" description="Basic and acidic residues" evidence="3">
    <location>
        <begin position="183"/>
        <end position="201"/>
    </location>
</feature>
<evidence type="ECO:0000313" key="5">
    <source>
        <dbReference type="EMBL" id="PSR77422.1"/>
    </source>
</evidence>
<dbReference type="Gene3D" id="1.20.920.10">
    <property type="entry name" value="Bromodomain-like"/>
    <property type="match status" value="1"/>
</dbReference>
<evidence type="ECO:0000259" key="4">
    <source>
        <dbReference type="PROSITE" id="PS50014"/>
    </source>
</evidence>
<dbReference type="PANTHER" id="PTHR22881">
    <property type="entry name" value="BROMODOMAIN CONTAINING PROTEIN"/>
    <property type="match status" value="1"/>
</dbReference>
<dbReference type="PROSITE" id="PS50014">
    <property type="entry name" value="BROMODOMAIN_2"/>
    <property type="match status" value="1"/>
</dbReference>
<feature type="domain" description="Bromo" evidence="4">
    <location>
        <begin position="80"/>
        <end position="150"/>
    </location>
</feature>
<dbReference type="AlphaFoldDB" id="A0A2R6NV62"/>
<feature type="region of interest" description="Disordered" evidence="3">
    <location>
        <begin position="1"/>
        <end position="24"/>
    </location>
</feature>
<dbReference type="PRINTS" id="PR00503">
    <property type="entry name" value="BROMODOMAIN"/>
</dbReference>
<dbReference type="EMBL" id="MLYV02000794">
    <property type="protein sequence ID" value="PSR77422.1"/>
    <property type="molecule type" value="Genomic_DNA"/>
</dbReference>
<comment type="caution">
    <text evidence="5">The sequence shown here is derived from an EMBL/GenBank/DDBJ whole genome shotgun (WGS) entry which is preliminary data.</text>
</comment>
<sequence>MENIDFGSNDALQPESSQNATSRRGLTLVLPPLSAVKALKGKKKGYRGVGFQDAGVQKTPRPTKLKPLKEVLTKLIIQIKKKDDYAFFLTPVDPSQVPGYSDVIKRPMDFGSMTVKVQKGKYRSLEEFATDVRLVTTNAKLFNPPGTIYHSEAERIETYAIDHINKAAANVIEYETDWNIDIEHDDNGLARPDDDDERSRDAGTPMDVDGSTRGRSPSVASTQTPLNGHLPRRGGKGSSKKQPGMLSESLEPGGHLPGYKDGVGLFPSDSNWAALMLSLKLKGKRYRTKKERIRMEKGGPPYSADGSLAYTEMEDPFSVLSVYLSDPPSKPAVTSLYRCSDADFPGPVNLPLDRPLPQTPSSILTKRDPSRLKTKRRHWNIIRNAPTRRGKDRDIDEEDIPSWKVPREPHAVDYGAFATLSGQLALEYRLQDVGKDLGSEPQTFGAIRRYLEHAITWRHPSYGDDDMDLSDQGYWVRRGRQAEDYLRDVVYGGVDGLAYVRSVAEFTSPPQAQESLRKPSASTVLGKPLAHYVEEIIIDPLTDGRHCILRETARWLYNPHAAVSPTTSSQLDFSLHRLPSAARHLVELRKIATHQLDMAALIHAPEELFLADNEWAGKAWAEQERRRIEAEQERALAEASTKNAMQYLAAAVQSHEEAQAGEGAQKETRGMLRYALEHSANLLAELTRKDNLKDIVMTDVKNESNAGSSSEDPVLRELRLNLLALAKRAPLDKIARLPADLVPEPIRHIVPTIEST</sequence>
<feature type="compositionally biased region" description="Polar residues" evidence="3">
    <location>
        <begin position="213"/>
        <end position="226"/>
    </location>
</feature>
<keyword evidence="6" id="KW-1185">Reference proteome</keyword>
<protein>
    <recommendedName>
        <fullName evidence="4">Bromo domain-containing protein</fullName>
    </recommendedName>
</protein>
<keyword evidence="1 2" id="KW-0103">Bromodomain</keyword>
<dbReference type="GO" id="GO:0006325">
    <property type="term" value="P:chromatin organization"/>
    <property type="evidence" value="ECO:0007669"/>
    <property type="project" value="UniProtKB-ARBA"/>
</dbReference>
<name>A0A2R6NV62_9APHY</name>
<dbReference type="STRING" id="98765.A0A2R6NV62"/>
<feature type="compositionally biased region" description="Basic residues" evidence="3">
    <location>
        <begin position="230"/>
        <end position="239"/>
    </location>
</feature>
<dbReference type="PANTHER" id="PTHR22881:SF27">
    <property type="entry name" value="BROMODOMAIN CONTAINING 7_9"/>
    <property type="match status" value="1"/>
</dbReference>